<dbReference type="EMBL" id="BRYB01000390">
    <property type="protein sequence ID" value="GMI29176.1"/>
    <property type="molecule type" value="Genomic_DNA"/>
</dbReference>
<evidence type="ECO:0000256" key="1">
    <source>
        <dbReference type="ARBA" id="ARBA00022679"/>
    </source>
</evidence>
<feature type="transmembrane region" description="Helical" evidence="2">
    <location>
        <begin position="54"/>
        <end position="75"/>
    </location>
</feature>
<dbReference type="PANTHER" id="PTHR32385">
    <property type="entry name" value="MANNOSYL PHOSPHORYLINOSITOL CERAMIDE SYNTHASE"/>
    <property type="match status" value="1"/>
</dbReference>
<keyword evidence="4" id="KW-1185">Reference proteome</keyword>
<keyword evidence="1" id="KW-0808">Transferase</keyword>
<dbReference type="PANTHER" id="PTHR32385:SF15">
    <property type="entry name" value="INOSITOL PHOSPHOCERAMIDE MANNOSYLTRANSFERASE 1"/>
    <property type="match status" value="1"/>
</dbReference>
<sequence>MSSDAGHPLLSGMMEALSPKKQLLAVDSSKDMKRLSFRSLQLQQQQQRQWARRLILLLLVALSSVFAPSALYDLFHPVAPACPMLKALLGEERQPASVPRLLHTVSRENVDTPHVQTWKSKMGIAGQASVSYDELSPELLERYSAPGNSDFVHVYWSDASCLALVADRFPSSLAIYTDYQHNIQRVDACRYFLLYQFGGVYFDTDVSFHLEVEAPDTVPAAFLRLLPQGVGLIESPYKYNEKLQNSLMTSPPKHSFWSKFVFPLLVKRGRSEKRTDVMYSTGPKVVSDAFDSAAREFSQLKALPKNRYNAAFVNDVQLLPCELYQRIPSFKAEEQSWSGGKTNVFLKQLVANIIPMKRCGDFTGPCTVTKHWGRASWVKAAGWWR</sequence>
<dbReference type="InterPro" id="IPR007577">
    <property type="entry name" value="GlycoTrfase_DXD_sugar-bd_CS"/>
</dbReference>
<dbReference type="InterPro" id="IPR029044">
    <property type="entry name" value="Nucleotide-diphossugar_trans"/>
</dbReference>
<evidence type="ECO:0000313" key="3">
    <source>
        <dbReference type="EMBL" id="GMI29176.1"/>
    </source>
</evidence>
<dbReference type="Proteomes" id="UP001165060">
    <property type="component" value="Unassembled WGS sequence"/>
</dbReference>
<accession>A0ABQ6MNP8</accession>
<dbReference type="Gene3D" id="3.90.550.20">
    <property type="match status" value="1"/>
</dbReference>
<comment type="caution">
    <text evidence="3">The sequence shown here is derived from an EMBL/GenBank/DDBJ whole genome shotgun (WGS) entry which is preliminary data.</text>
</comment>
<gene>
    <name evidence="3" type="ORF">TeGR_g6635</name>
</gene>
<evidence type="ECO:0000256" key="2">
    <source>
        <dbReference type="SAM" id="Phobius"/>
    </source>
</evidence>
<proteinExistence type="predicted"/>
<dbReference type="SUPFAM" id="SSF53448">
    <property type="entry name" value="Nucleotide-diphospho-sugar transferases"/>
    <property type="match status" value="1"/>
</dbReference>
<keyword evidence="2" id="KW-0812">Transmembrane</keyword>
<organism evidence="3 4">
    <name type="scientific">Tetraparma gracilis</name>
    <dbReference type="NCBI Taxonomy" id="2962635"/>
    <lineage>
        <taxon>Eukaryota</taxon>
        <taxon>Sar</taxon>
        <taxon>Stramenopiles</taxon>
        <taxon>Ochrophyta</taxon>
        <taxon>Bolidophyceae</taxon>
        <taxon>Parmales</taxon>
        <taxon>Triparmaceae</taxon>
        <taxon>Tetraparma</taxon>
    </lineage>
</organism>
<evidence type="ECO:0000313" key="4">
    <source>
        <dbReference type="Proteomes" id="UP001165060"/>
    </source>
</evidence>
<protein>
    <submittedName>
        <fullName evidence="3">Uncharacterized protein</fullName>
    </submittedName>
</protein>
<dbReference type="InterPro" id="IPR051706">
    <property type="entry name" value="Glycosyltransferase_domain"/>
</dbReference>
<name>A0ABQ6MNP8_9STRA</name>
<keyword evidence="2" id="KW-0472">Membrane</keyword>
<dbReference type="Pfam" id="PF04488">
    <property type="entry name" value="Gly_transf_sug"/>
    <property type="match status" value="1"/>
</dbReference>
<keyword evidence="2" id="KW-1133">Transmembrane helix</keyword>
<reference evidence="3 4" key="1">
    <citation type="journal article" date="2023" name="Commun. Biol.">
        <title>Genome analysis of Parmales, the sister group of diatoms, reveals the evolutionary specialization of diatoms from phago-mixotrophs to photoautotrophs.</title>
        <authorList>
            <person name="Ban H."/>
            <person name="Sato S."/>
            <person name="Yoshikawa S."/>
            <person name="Yamada K."/>
            <person name="Nakamura Y."/>
            <person name="Ichinomiya M."/>
            <person name="Sato N."/>
            <person name="Blanc-Mathieu R."/>
            <person name="Endo H."/>
            <person name="Kuwata A."/>
            <person name="Ogata H."/>
        </authorList>
    </citation>
    <scope>NUCLEOTIDE SEQUENCE [LARGE SCALE GENOMIC DNA]</scope>
</reference>